<feature type="domain" description="WYL" evidence="1">
    <location>
        <begin position="166"/>
        <end position="230"/>
    </location>
</feature>
<dbReference type="Pfam" id="PF25583">
    <property type="entry name" value="WCX"/>
    <property type="match status" value="1"/>
</dbReference>
<dbReference type="InterPro" id="IPR026881">
    <property type="entry name" value="WYL_dom"/>
</dbReference>
<dbReference type="PANTHER" id="PTHR34580">
    <property type="match status" value="1"/>
</dbReference>
<keyword evidence="4" id="KW-1185">Reference proteome</keyword>
<dbReference type="Pfam" id="PF13280">
    <property type="entry name" value="WYL"/>
    <property type="match status" value="1"/>
</dbReference>
<evidence type="ECO:0000259" key="2">
    <source>
        <dbReference type="Pfam" id="PF25583"/>
    </source>
</evidence>
<dbReference type="PROSITE" id="PS52050">
    <property type="entry name" value="WYL"/>
    <property type="match status" value="1"/>
</dbReference>
<evidence type="ECO:0008006" key="5">
    <source>
        <dbReference type="Google" id="ProtNLM"/>
    </source>
</evidence>
<dbReference type="PANTHER" id="PTHR34580:SF1">
    <property type="entry name" value="PROTEIN PAFC"/>
    <property type="match status" value="1"/>
</dbReference>
<reference evidence="4" key="1">
    <citation type="journal article" date="2019" name="Int. J. Syst. Evol. Microbiol.">
        <title>The Global Catalogue of Microorganisms (GCM) 10K type strain sequencing project: providing services to taxonomists for standard genome sequencing and annotation.</title>
        <authorList>
            <consortium name="The Broad Institute Genomics Platform"/>
            <consortium name="The Broad Institute Genome Sequencing Center for Infectious Disease"/>
            <person name="Wu L."/>
            <person name="Ma J."/>
        </authorList>
    </citation>
    <scope>NUCLEOTIDE SEQUENCE [LARGE SCALE GENOMIC DNA]</scope>
    <source>
        <strain evidence="4">JCM 17555</strain>
    </source>
</reference>
<evidence type="ECO:0000313" key="4">
    <source>
        <dbReference type="Proteomes" id="UP001501337"/>
    </source>
</evidence>
<dbReference type="InterPro" id="IPR051534">
    <property type="entry name" value="CBASS_pafABC_assoc_protein"/>
</dbReference>
<evidence type="ECO:0000313" key="3">
    <source>
        <dbReference type="EMBL" id="GAA3977666.1"/>
    </source>
</evidence>
<organism evidence="3 4">
    <name type="scientific">Allohahella marinimesophila</name>
    <dbReference type="NCBI Taxonomy" id="1054972"/>
    <lineage>
        <taxon>Bacteria</taxon>
        <taxon>Pseudomonadati</taxon>
        <taxon>Pseudomonadota</taxon>
        <taxon>Gammaproteobacteria</taxon>
        <taxon>Oceanospirillales</taxon>
        <taxon>Hahellaceae</taxon>
        <taxon>Allohahella</taxon>
    </lineage>
</organism>
<evidence type="ECO:0000259" key="1">
    <source>
        <dbReference type="Pfam" id="PF13280"/>
    </source>
</evidence>
<sequence>MTLGDSEMTARPSNLKTIQLIVELLNRIPRHPSHTTASKLQAELHAADESFKRDIRSIQNTLSKLEGHFGIFCDDSKKPYEYSYLKDIKGFTLAKLNEQDALLLTLASKHLQYLLPNSVLQSLEPFFQQAEDILKNSKSAGKEWLDKIQIVSETVALLPPEIEPGVLEVVMKALYHNYHLTLQYSKDSEIKEYEVTPLGLGQVGSRLYLVCRYRGRTKNLTFAIHRVKAAVASTLTFERPSDFCLKTFSEEGGFGFGYGEQVPLKFMITKTAGRHLLESKLAADQTVTECDDWLEVRATVMKSLNLKQWLQSFGKEVKGVQPASVLD</sequence>
<dbReference type="InterPro" id="IPR057727">
    <property type="entry name" value="WCX_dom"/>
</dbReference>
<comment type="caution">
    <text evidence="3">The sequence shown here is derived from an EMBL/GenBank/DDBJ whole genome shotgun (WGS) entry which is preliminary data.</text>
</comment>
<protein>
    <recommendedName>
        <fullName evidence="5">WYL domain-containing protein</fullName>
    </recommendedName>
</protein>
<dbReference type="EMBL" id="BAABBO010000021">
    <property type="protein sequence ID" value="GAA3977666.1"/>
    <property type="molecule type" value="Genomic_DNA"/>
</dbReference>
<gene>
    <name evidence="3" type="ORF">GCM10022278_38030</name>
</gene>
<name>A0ABP7QA69_9GAMM</name>
<proteinExistence type="predicted"/>
<feature type="domain" description="WCX" evidence="2">
    <location>
        <begin position="264"/>
        <end position="325"/>
    </location>
</feature>
<dbReference type="Proteomes" id="UP001501337">
    <property type="component" value="Unassembled WGS sequence"/>
</dbReference>
<accession>A0ABP7QA69</accession>